<organism evidence="2 3">
    <name type="scientific">Facklamia languida CCUG 37842</name>
    <dbReference type="NCBI Taxonomy" id="883113"/>
    <lineage>
        <taxon>Bacteria</taxon>
        <taxon>Bacillati</taxon>
        <taxon>Bacillota</taxon>
        <taxon>Bacilli</taxon>
        <taxon>Lactobacillales</taxon>
        <taxon>Aerococcaceae</taxon>
        <taxon>Facklamia</taxon>
    </lineage>
</organism>
<dbReference type="EMBL" id="AGEG01000013">
    <property type="protein sequence ID" value="EHR36821.1"/>
    <property type="molecule type" value="Genomic_DNA"/>
</dbReference>
<dbReference type="Pfam" id="PF12822">
    <property type="entry name" value="ECF_trnsprt"/>
    <property type="match status" value="1"/>
</dbReference>
<protein>
    <recommendedName>
        <fullName evidence="4">ECF transporter S component</fullName>
    </recommendedName>
</protein>
<accession>H3NJK8</accession>
<dbReference type="AlphaFoldDB" id="H3NJK8"/>
<dbReference type="GO" id="GO:0022857">
    <property type="term" value="F:transmembrane transporter activity"/>
    <property type="evidence" value="ECO:0007669"/>
    <property type="project" value="InterPro"/>
</dbReference>
<reference evidence="2 3" key="1">
    <citation type="submission" date="2012-01" db="EMBL/GenBank/DDBJ databases">
        <title>The Genome Sequence of Facklamia languida CCUG 37842.</title>
        <authorList>
            <consortium name="The Broad Institute Genome Sequencing Platform"/>
            <person name="Earl A."/>
            <person name="Ward D."/>
            <person name="Feldgarden M."/>
            <person name="Gevers D."/>
            <person name="Huys G."/>
            <person name="Young S.K."/>
            <person name="Zeng Q."/>
            <person name="Gargeya S."/>
            <person name="Fitzgerald M."/>
            <person name="Haas B."/>
            <person name="Abouelleil A."/>
            <person name="Alvarado L."/>
            <person name="Arachchi H.M."/>
            <person name="Berlin A."/>
            <person name="Chapman S.B."/>
            <person name="Gearin G."/>
            <person name="Goldberg J."/>
            <person name="Griggs A."/>
            <person name="Gujja S."/>
            <person name="Hansen M."/>
            <person name="Heiman D."/>
            <person name="Howarth C."/>
            <person name="Larimer J."/>
            <person name="Lui A."/>
            <person name="MacDonald P.J.P."/>
            <person name="McCowen C."/>
            <person name="Montmayeur A."/>
            <person name="Murphy C."/>
            <person name="Neiman D."/>
            <person name="Pearson M."/>
            <person name="Priest M."/>
            <person name="Roberts A."/>
            <person name="Saif S."/>
            <person name="Shea T."/>
            <person name="Sisk P."/>
            <person name="Stolte C."/>
            <person name="Sykes S."/>
            <person name="Wortman J."/>
            <person name="Nusbaum C."/>
            <person name="Birren B."/>
        </authorList>
    </citation>
    <scope>NUCLEOTIDE SEQUENCE [LARGE SCALE GENOMIC DNA]</scope>
    <source>
        <strain evidence="2 3">CCUG 37842</strain>
    </source>
</reference>
<evidence type="ECO:0000313" key="2">
    <source>
        <dbReference type="EMBL" id="EHR36821.1"/>
    </source>
</evidence>
<feature type="transmembrane region" description="Helical" evidence="1">
    <location>
        <begin position="43"/>
        <end position="68"/>
    </location>
</feature>
<dbReference type="OrthoDB" id="9815422at2"/>
<name>H3NJK8_9LACT</name>
<dbReference type="Proteomes" id="UP000006190">
    <property type="component" value="Unassembled WGS sequence"/>
</dbReference>
<dbReference type="RefSeq" id="WP_006309215.1">
    <property type="nucleotide sequence ID" value="NZ_JH601133.1"/>
</dbReference>
<gene>
    <name evidence="2" type="ORF">HMPREF9708_01047</name>
</gene>
<dbReference type="HOGENOM" id="CLU_108875_1_0_9"/>
<dbReference type="Gene3D" id="1.10.1760.20">
    <property type="match status" value="1"/>
</dbReference>
<keyword evidence="1" id="KW-0812">Transmembrane</keyword>
<feature type="transmembrane region" description="Helical" evidence="1">
    <location>
        <begin position="12"/>
        <end position="36"/>
    </location>
</feature>
<dbReference type="InterPro" id="IPR024529">
    <property type="entry name" value="ECF_trnsprt_substrate-spec"/>
</dbReference>
<keyword evidence="3" id="KW-1185">Reference proteome</keyword>
<dbReference type="eggNOG" id="ENOG502ZW3A">
    <property type="taxonomic scope" value="Bacteria"/>
</dbReference>
<feature type="transmembrane region" description="Helical" evidence="1">
    <location>
        <begin position="103"/>
        <end position="127"/>
    </location>
</feature>
<feature type="transmembrane region" description="Helical" evidence="1">
    <location>
        <begin position="139"/>
        <end position="165"/>
    </location>
</feature>
<comment type="caution">
    <text evidence="2">The sequence shown here is derived from an EMBL/GenBank/DDBJ whole genome shotgun (WGS) entry which is preliminary data.</text>
</comment>
<evidence type="ECO:0000256" key="1">
    <source>
        <dbReference type="SAM" id="Phobius"/>
    </source>
</evidence>
<sequence length="175" mass="19030">MRNQTRQLVFSGLFIAMGVVLPMVFHLFGGAGPVFLPMHLPVLIAGLVLSPVYALGVGALTPILSSLLTGMPPVYPILVIMVFELACYGFVMSLLVHKYRWNVYLALITSMIVGRVVAALVVAILIAGFNLQFMQPIPYFMSAISTGILGIVLQLLIVPACGYLLKKYMPEFEVA</sequence>
<keyword evidence="1" id="KW-0472">Membrane</keyword>
<keyword evidence="1" id="KW-1133">Transmembrane helix</keyword>
<dbReference type="STRING" id="883113.HMPREF9708_01047"/>
<evidence type="ECO:0000313" key="3">
    <source>
        <dbReference type="Proteomes" id="UP000006190"/>
    </source>
</evidence>
<feature type="transmembrane region" description="Helical" evidence="1">
    <location>
        <begin position="74"/>
        <end position="96"/>
    </location>
</feature>
<dbReference type="PATRIC" id="fig|883113.3.peg.1044"/>
<evidence type="ECO:0008006" key="4">
    <source>
        <dbReference type="Google" id="ProtNLM"/>
    </source>
</evidence>
<proteinExistence type="predicted"/>